<dbReference type="EMBL" id="JAGSOJ010000003">
    <property type="protein sequence ID" value="MCM1991180.1"/>
    <property type="molecule type" value="Genomic_DNA"/>
</dbReference>
<dbReference type="InterPro" id="IPR006330">
    <property type="entry name" value="Ado/ade_deaminase"/>
</dbReference>
<dbReference type="PANTHER" id="PTHR43114">
    <property type="entry name" value="ADENINE DEAMINASE"/>
    <property type="match status" value="1"/>
</dbReference>
<keyword evidence="8" id="KW-1185">Reference proteome</keyword>
<evidence type="ECO:0000313" key="7">
    <source>
        <dbReference type="EMBL" id="MCM1991180.1"/>
    </source>
</evidence>
<dbReference type="AlphaFoldDB" id="A0A9J6P4L7"/>
<protein>
    <submittedName>
        <fullName evidence="7">Adenosine deaminase</fullName>
    </submittedName>
</protein>
<keyword evidence="3" id="KW-0479">Metal-binding</keyword>
<evidence type="ECO:0000256" key="5">
    <source>
        <dbReference type="ARBA" id="ARBA00022833"/>
    </source>
</evidence>
<evidence type="ECO:0000256" key="4">
    <source>
        <dbReference type="ARBA" id="ARBA00022801"/>
    </source>
</evidence>
<dbReference type="Gene3D" id="3.20.20.140">
    <property type="entry name" value="Metal-dependent hydrolases"/>
    <property type="match status" value="1"/>
</dbReference>
<name>A0A9J6P4L7_9CLOT</name>
<comment type="similarity">
    <text evidence="2">Belongs to the metallo-dependent hydrolases superfamily. Adenosine and AMP deaminases family.</text>
</comment>
<organism evidence="7 8">
    <name type="scientific">Oceanirhabdus seepicola</name>
    <dbReference type="NCBI Taxonomy" id="2828781"/>
    <lineage>
        <taxon>Bacteria</taxon>
        <taxon>Bacillati</taxon>
        <taxon>Bacillota</taxon>
        <taxon>Clostridia</taxon>
        <taxon>Eubacteriales</taxon>
        <taxon>Clostridiaceae</taxon>
        <taxon>Oceanirhabdus</taxon>
    </lineage>
</organism>
<evidence type="ECO:0000259" key="6">
    <source>
        <dbReference type="Pfam" id="PF00962"/>
    </source>
</evidence>
<evidence type="ECO:0000256" key="1">
    <source>
        <dbReference type="ARBA" id="ARBA00001947"/>
    </source>
</evidence>
<dbReference type="GO" id="GO:0043103">
    <property type="term" value="P:hypoxanthine salvage"/>
    <property type="evidence" value="ECO:0007669"/>
    <property type="project" value="TreeGrafter"/>
</dbReference>
<dbReference type="Proteomes" id="UP001056429">
    <property type="component" value="Unassembled WGS sequence"/>
</dbReference>
<keyword evidence="4" id="KW-0378">Hydrolase</keyword>
<proteinExistence type="inferred from homology"/>
<feature type="domain" description="Adenosine deaminase" evidence="6">
    <location>
        <begin position="144"/>
        <end position="287"/>
    </location>
</feature>
<evidence type="ECO:0000313" key="8">
    <source>
        <dbReference type="Proteomes" id="UP001056429"/>
    </source>
</evidence>
<evidence type="ECO:0000256" key="3">
    <source>
        <dbReference type="ARBA" id="ARBA00022723"/>
    </source>
</evidence>
<dbReference type="Pfam" id="PF00962">
    <property type="entry name" value="A_deaminase"/>
    <property type="match status" value="1"/>
</dbReference>
<reference evidence="7" key="1">
    <citation type="journal article" date="2021" name="mSystems">
        <title>Bacteria and Archaea Synergistically Convert Glycine Betaine to Biogenic Methane in the Formosa Cold Seep of the South China Sea.</title>
        <authorList>
            <person name="Li L."/>
            <person name="Zhang W."/>
            <person name="Zhang S."/>
            <person name="Song L."/>
            <person name="Sun Q."/>
            <person name="Zhang H."/>
            <person name="Xiang H."/>
            <person name="Dong X."/>
        </authorList>
    </citation>
    <scope>NUCLEOTIDE SEQUENCE</scope>
    <source>
        <strain evidence="7">ZWT</strain>
    </source>
</reference>
<comment type="caution">
    <text evidence="7">The sequence shown here is derived from an EMBL/GenBank/DDBJ whole genome shotgun (WGS) entry which is preliminary data.</text>
</comment>
<dbReference type="GO" id="GO:0046872">
    <property type="term" value="F:metal ion binding"/>
    <property type="evidence" value="ECO:0007669"/>
    <property type="project" value="UniProtKB-KW"/>
</dbReference>
<dbReference type="InterPro" id="IPR001365">
    <property type="entry name" value="A_deaminase_dom"/>
</dbReference>
<evidence type="ECO:0000256" key="2">
    <source>
        <dbReference type="ARBA" id="ARBA00006676"/>
    </source>
</evidence>
<dbReference type="PANTHER" id="PTHR43114:SF6">
    <property type="entry name" value="ADENINE DEAMINASE"/>
    <property type="match status" value="1"/>
</dbReference>
<accession>A0A9J6P4L7</accession>
<dbReference type="RefSeq" id="WP_250860288.1">
    <property type="nucleotide sequence ID" value="NZ_JAGSOJ010000003.1"/>
</dbReference>
<reference evidence="7" key="2">
    <citation type="submission" date="2021-04" db="EMBL/GenBank/DDBJ databases">
        <authorList>
            <person name="Dong X."/>
        </authorList>
    </citation>
    <scope>NUCLEOTIDE SEQUENCE</scope>
    <source>
        <strain evidence="7">ZWT</strain>
    </source>
</reference>
<gene>
    <name evidence="7" type="ORF">KDK92_15710</name>
</gene>
<sequence>MNKQFETFLQNHNLSGISSINKSDLHNHLGKGGNVNYITSRYNLKIDLPPSKFESLFHMDEWAKENIKKKCPYIKRLEAAFVQAADDNISVLAASFGLDEAMTIGGMPVEAFIDTMKSFNQQLAPNTILLPELAFTRGCDVDKEFSRLDEVLSYNWFKSVDINGVESEQPIKNFKKIYRKAKEHGLRLKAHVGEFGTADDVMEAVEELELDEVHHGIASANSEFVLNWLSKHKIQLNVCPSSNVKLQVVESYAVHPIRKIYDYGIPVTINTDDMLVFNQSVSQEYLNLFKSGLMNGHELNHIREIGLREISYYGL</sequence>
<comment type="cofactor">
    <cofactor evidence="1">
        <name>Zn(2+)</name>
        <dbReference type="ChEBI" id="CHEBI:29105"/>
    </cofactor>
</comment>
<dbReference type="GO" id="GO:0006146">
    <property type="term" value="P:adenine catabolic process"/>
    <property type="evidence" value="ECO:0007669"/>
    <property type="project" value="TreeGrafter"/>
</dbReference>
<dbReference type="GO" id="GO:0000034">
    <property type="term" value="F:adenine deaminase activity"/>
    <property type="evidence" value="ECO:0007669"/>
    <property type="project" value="TreeGrafter"/>
</dbReference>
<dbReference type="InterPro" id="IPR032466">
    <property type="entry name" value="Metal_Hydrolase"/>
</dbReference>
<keyword evidence="5" id="KW-0862">Zinc</keyword>
<dbReference type="SUPFAM" id="SSF51556">
    <property type="entry name" value="Metallo-dependent hydrolases"/>
    <property type="match status" value="1"/>
</dbReference>
<dbReference type="GO" id="GO:0005829">
    <property type="term" value="C:cytosol"/>
    <property type="evidence" value="ECO:0007669"/>
    <property type="project" value="TreeGrafter"/>
</dbReference>